<dbReference type="InterPro" id="IPR036388">
    <property type="entry name" value="WH-like_DNA-bd_sf"/>
</dbReference>
<protein>
    <submittedName>
        <fullName evidence="1">ArsR family transcriptional regulator</fullName>
    </submittedName>
</protein>
<dbReference type="RefSeq" id="WP_310226756.1">
    <property type="nucleotide sequence ID" value="NZ_JAVDSB010000003.1"/>
</dbReference>
<comment type="caution">
    <text evidence="1">The sequence shown here is derived from an EMBL/GenBank/DDBJ whole genome shotgun (WGS) entry which is preliminary data.</text>
</comment>
<dbReference type="EMBL" id="JAVDSB010000003">
    <property type="protein sequence ID" value="MDR6551223.1"/>
    <property type="molecule type" value="Genomic_DNA"/>
</dbReference>
<dbReference type="Proteomes" id="UP001267290">
    <property type="component" value="Unassembled WGS sequence"/>
</dbReference>
<dbReference type="InterPro" id="IPR036390">
    <property type="entry name" value="WH_DNA-bd_sf"/>
</dbReference>
<evidence type="ECO:0000313" key="1">
    <source>
        <dbReference type="EMBL" id="MDR6551223.1"/>
    </source>
</evidence>
<sequence length="86" mass="9762">MGNVEGVGLLQLPVYEREVLRFALLGNKPFRLTDVCTWLQLSSETCRKVLRDMEAKGLVNPIGRGSIRSHKFMITEKAVALLYRVK</sequence>
<proteinExistence type="predicted"/>
<organism evidence="1 2">
    <name type="scientific">Paenibacillus qinlingensis</name>
    <dbReference type="NCBI Taxonomy" id="1837343"/>
    <lineage>
        <taxon>Bacteria</taxon>
        <taxon>Bacillati</taxon>
        <taxon>Bacillota</taxon>
        <taxon>Bacilli</taxon>
        <taxon>Bacillales</taxon>
        <taxon>Paenibacillaceae</taxon>
        <taxon>Paenibacillus</taxon>
    </lineage>
</organism>
<dbReference type="SUPFAM" id="SSF46785">
    <property type="entry name" value="Winged helix' DNA-binding domain"/>
    <property type="match status" value="1"/>
</dbReference>
<evidence type="ECO:0000313" key="2">
    <source>
        <dbReference type="Proteomes" id="UP001267290"/>
    </source>
</evidence>
<accession>A0ABU1NUS1</accession>
<dbReference type="Gene3D" id="1.10.10.10">
    <property type="entry name" value="Winged helix-like DNA-binding domain superfamily/Winged helix DNA-binding domain"/>
    <property type="match status" value="1"/>
</dbReference>
<gene>
    <name evidence="1" type="ORF">J2736_002410</name>
</gene>
<name>A0ABU1NUS1_9BACL</name>
<keyword evidence="2" id="KW-1185">Reference proteome</keyword>
<reference evidence="1 2" key="1">
    <citation type="submission" date="2023-07" db="EMBL/GenBank/DDBJ databases">
        <title>Sorghum-associated microbial communities from plants grown in Nebraska, USA.</title>
        <authorList>
            <person name="Schachtman D."/>
        </authorList>
    </citation>
    <scope>NUCLEOTIDE SEQUENCE [LARGE SCALE GENOMIC DNA]</scope>
    <source>
        <strain evidence="1 2">CC258</strain>
    </source>
</reference>